<gene>
    <name evidence="4" type="ORF">N0V93_004684</name>
</gene>
<keyword evidence="3" id="KW-0560">Oxidoreductase</keyword>
<evidence type="ECO:0008006" key="6">
    <source>
        <dbReference type="Google" id="ProtNLM"/>
    </source>
</evidence>
<dbReference type="Gene3D" id="3.40.50.720">
    <property type="entry name" value="NAD(P)-binding Rossmann-like Domain"/>
    <property type="match status" value="1"/>
</dbReference>
<sequence>MWPFGSGSGVQYTANDIPSLKGKVFIVTGGNSGLGKQSVLDLARHEPQEIWLTARTVEKADEAIKDIKTKVPDANIKPLAMDLSSLESIKAAARTFVAASKRLDVLMLNAGCMAAPTALTADGYELQFGTNHVGHALFTKLLAPVLDKTASEPSADVRVVVLSSAAVAFTPAGGILFDTLKTTQESIGTWDRYGQSKLANALYARQLAQHHPQWTVTAIHPGVVQTNLQHYAVERHWFMAPIMSVVTMFLTTVEDGAQNQLWAATAPKKDITSGGLYYPVGDLTGGRRGLYSTDDVLAKRLWEWTEQELKDQTI</sequence>
<keyword evidence="5" id="KW-1185">Reference proteome</keyword>
<comment type="caution">
    <text evidence="4">The sequence shown here is derived from an EMBL/GenBank/DDBJ whole genome shotgun (WGS) entry which is preliminary data.</text>
</comment>
<reference evidence="4" key="1">
    <citation type="submission" date="2022-10" db="EMBL/GenBank/DDBJ databases">
        <title>Tapping the CABI collections for fungal endophytes: first genome assemblies for Collariella, Neodidymelliopsis, Ascochyta clinopodiicola, Didymella pomorum, Didymosphaeria variabile, Neocosmospora piperis and Neocucurbitaria cava.</title>
        <authorList>
            <person name="Hill R."/>
        </authorList>
    </citation>
    <scope>NUCLEOTIDE SEQUENCE</scope>
    <source>
        <strain evidence="4">IMI 355082</strain>
    </source>
</reference>
<accession>A0A9W9CXB1</accession>
<proteinExistence type="inferred from homology"/>
<organism evidence="4 5">
    <name type="scientific">Gnomoniopsis smithogilvyi</name>
    <dbReference type="NCBI Taxonomy" id="1191159"/>
    <lineage>
        <taxon>Eukaryota</taxon>
        <taxon>Fungi</taxon>
        <taxon>Dikarya</taxon>
        <taxon>Ascomycota</taxon>
        <taxon>Pezizomycotina</taxon>
        <taxon>Sordariomycetes</taxon>
        <taxon>Sordariomycetidae</taxon>
        <taxon>Diaporthales</taxon>
        <taxon>Gnomoniaceae</taxon>
        <taxon>Gnomoniopsis</taxon>
    </lineage>
</organism>
<name>A0A9W9CXB1_9PEZI</name>
<protein>
    <recommendedName>
        <fullName evidence="6">Oxidoreductase</fullName>
    </recommendedName>
</protein>
<dbReference type="GO" id="GO:0016491">
    <property type="term" value="F:oxidoreductase activity"/>
    <property type="evidence" value="ECO:0007669"/>
    <property type="project" value="UniProtKB-KW"/>
</dbReference>
<dbReference type="PANTHER" id="PTHR24320:SF282">
    <property type="entry name" value="WW DOMAIN-CONTAINING OXIDOREDUCTASE"/>
    <property type="match status" value="1"/>
</dbReference>
<dbReference type="EMBL" id="JAPEVB010000003">
    <property type="protein sequence ID" value="KAJ4391070.1"/>
    <property type="molecule type" value="Genomic_DNA"/>
</dbReference>
<dbReference type="InterPro" id="IPR002347">
    <property type="entry name" value="SDR_fam"/>
</dbReference>
<comment type="similarity">
    <text evidence="1">Belongs to the short-chain dehydrogenases/reductases (SDR) family.</text>
</comment>
<dbReference type="Pfam" id="PF00106">
    <property type="entry name" value="adh_short"/>
    <property type="match status" value="1"/>
</dbReference>
<dbReference type="PANTHER" id="PTHR24320">
    <property type="entry name" value="RETINOL DEHYDROGENASE"/>
    <property type="match status" value="1"/>
</dbReference>
<evidence type="ECO:0000313" key="5">
    <source>
        <dbReference type="Proteomes" id="UP001140453"/>
    </source>
</evidence>
<keyword evidence="2" id="KW-0521">NADP</keyword>
<dbReference type="AlphaFoldDB" id="A0A9W9CXB1"/>
<dbReference type="PRINTS" id="PR00081">
    <property type="entry name" value="GDHRDH"/>
</dbReference>
<dbReference type="InterPro" id="IPR036291">
    <property type="entry name" value="NAD(P)-bd_dom_sf"/>
</dbReference>
<evidence type="ECO:0000313" key="4">
    <source>
        <dbReference type="EMBL" id="KAJ4391070.1"/>
    </source>
</evidence>
<evidence type="ECO:0000256" key="2">
    <source>
        <dbReference type="ARBA" id="ARBA00022857"/>
    </source>
</evidence>
<dbReference type="SUPFAM" id="SSF51735">
    <property type="entry name" value="NAD(P)-binding Rossmann-fold domains"/>
    <property type="match status" value="1"/>
</dbReference>
<dbReference type="Proteomes" id="UP001140453">
    <property type="component" value="Unassembled WGS sequence"/>
</dbReference>
<dbReference type="OrthoDB" id="191139at2759"/>
<evidence type="ECO:0000256" key="1">
    <source>
        <dbReference type="ARBA" id="ARBA00006484"/>
    </source>
</evidence>
<evidence type="ECO:0000256" key="3">
    <source>
        <dbReference type="ARBA" id="ARBA00023002"/>
    </source>
</evidence>